<dbReference type="Pfam" id="PF00884">
    <property type="entry name" value="Sulfatase"/>
    <property type="match status" value="1"/>
</dbReference>
<dbReference type="GO" id="GO:0046872">
    <property type="term" value="F:metal ion binding"/>
    <property type="evidence" value="ECO:0007669"/>
    <property type="project" value="UniProtKB-KW"/>
</dbReference>
<evidence type="ECO:0000256" key="3">
    <source>
        <dbReference type="ARBA" id="ARBA00022801"/>
    </source>
</evidence>
<dbReference type="Pfam" id="PF14707">
    <property type="entry name" value="Sulfatase_C"/>
    <property type="match status" value="1"/>
</dbReference>
<keyword evidence="3" id="KW-0378">Hydrolase</keyword>
<evidence type="ECO:0000256" key="2">
    <source>
        <dbReference type="ARBA" id="ARBA00022723"/>
    </source>
</evidence>
<dbReference type="Gene3D" id="3.30.1120.10">
    <property type="match status" value="1"/>
</dbReference>
<dbReference type="EMBL" id="JAENIL010000004">
    <property type="protein sequence ID" value="MBK1875886.1"/>
    <property type="molecule type" value="Genomic_DNA"/>
</dbReference>
<dbReference type="Gene3D" id="3.40.720.10">
    <property type="entry name" value="Alkaline Phosphatase, subunit A"/>
    <property type="match status" value="1"/>
</dbReference>
<feature type="domain" description="Sulfatase N-terminal" evidence="5">
    <location>
        <begin position="23"/>
        <end position="333"/>
    </location>
</feature>
<dbReference type="PROSITE" id="PS00523">
    <property type="entry name" value="SULFATASE_1"/>
    <property type="match status" value="1"/>
</dbReference>
<accession>A0A934VJR1</accession>
<name>A0A934VJR1_9BACT</name>
<gene>
    <name evidence="6" type="ORF">JIN87_03340</name>
</gene>
<dbReference type="PANTHER" id="PTHR42693">
    <property type="entry name" value="ARYLSULFATASE FAMILY MEMBER"/>
    <property type="match status" value="1"/>
</dbReference>
<dbReference type="InterPro" id="IPR050738">
    <property type="entry name" value="Sulfatase"/>
</dbReference>
<dbReference type="CDD" id="cd16026">
    <property type="entry name" value="GALNS_like"/>
    <property type="match status" value="1"/>
</dbReference>
<organism evidence="6 7">
    <name type="scientific">Pelagicoccus mobilis</name>
    <dbReference type="NCBI Taxonomy" id="415221"/>
    <lineage>
        <taxon>Bacteria</taxon>
        <taxon>Pseudomonadati</taxon>
        <taxon>Verrucomicrobiota</taxon>
        <taxon>Opitutia</taxon>
        <taxon>Puniceicoccales</taxon>
        <taxon>Pelagicoccaceae</taxon>
        <taxon>Pelagicoccus</taxon>
    </lineage>
</organism>
<dbReference type="RefSeq" id="WP_200354101.1">
    <property type="nucleotide sequence ID" value="NZ_JAENIL010000004.1"/>
</dbReference>
<dbReference type="SUPFAM" id="SSF53649">
    <property type="entry name" value="Alkaline phosphatase-like"/>
    <property type="match status" value="1"/>
</dbReference>
<protein>
    <submittedName>
        <fullName evidence="6">Sulfatase</fullName>
    </submittedName>
</protein>
<dbReference type="InterPro" id="IPR017850">
    <property type="entry name" value="Alkaline_phosphatase_core_sf"/>
</dbReference>
<evidence type="ECO:0000256" key="4">
    <source>
        <dbReference type="ARBA" id="ARBA00022837"/>
    </source>
</evidence>
<evidence type="ECO:0000313" key="7">
    <source>
        <dbReference type="Proteomes" id="UP000617628"/>
    </source>
</evidence>
<dbReference type="AlphaFoldDB" id="A0A934VJR1"/>
<evidence type="ECO:0000256" key="1">
    <source>
        <dbReference type="ARBA" id="ARBA00008779"/>
    </source>
</evidence>
<dbReference type="InterPro" id="IPR000917">
    <property type="entry name" value="Sulfatase_N"/>
</dbReference>
<evidence type="ECO:0000259" key="5">
    <source>
        <dbReference type="Pfam" id="PF00884"/>
    </source>
</evidence>
<dbReference type="Proteomes" id="UP000617628">
    <property type="component" value="Unassembled WGS sequence"/>
</dbReference>
<dbReference type="GO" id="GO:0004065">
    <property type="term" value="F:arylsulfatase activity"/>
    <property type="evidence" value="ECO:0007669"/>
    <property type="project" value="TreeGrafter"/>
</dbReference>
<comment type="similarity">
    <text evidence="1">Belongs to the sulfatase family.</text>
</comment>
<dbReference type="PANTHER" id="PTHR42693:SF53">
    <property type="entry name" value="ENDO-4-O-SULFATASE"/>
    <property type="match status" value="1"/>
</dbReference>
<proteinExistence type="inferred from homology"/>
<keyword evidence="4" id="KW-0106">Calcium</keyword>
<reference evidence="6" key="1">
    <citation type="submission" date="2021-01" db="EMBL/GenBank/DDBJ databases">
        <title>Modified the classification status of verrucomicrobia.</title>
        <authorList>
            <person name="Feng X."/>
        </authorList>
    </citation>
    <scope>NUCLEOTIDE SEQUENCE</scope>
    <source>
        <strain evidence="6">KCTC 13126</strain>
    </source>
</reference>
<dbReference type="InterPro" id="IPR024607">
    <property type="entry name" value="Sulfatase_CS"/>
</dbReference>
<sequence length="479" mass="53752">MMKRIFQLLLSLVLLPVLYAGQPNFIVFLTDDQGYNDVGCYGAPNLKTPNFDRLAEEGVRFTSAYSAAPLCGPSRSALMTGSYPIRIGEPGNTKGLHTIPHTKELMIPEVLREVGYTSAIIGKWHAGETKTQGDPLSQGFDYFFGTPKYNGNTKLITDTKLRTSVMRNREVFIETVEQEEMNQLTTMYTEESIRFITENQDKPFFLYLAHNMPHTPLGVSDKFRGKSAGGLYGDVIEELDWSLGQILNTLEELDLDENTVLVFVSDNGPWIHEKIGDHAGSADPLRGAKAMSWEGGSRVPCIIRWPNIIQAGQTSDALITLMDLLPTFSALSGSDLPGELRIDGKDLTPLLTGTVVESPHKYFYYYCYTQLHAVRDAKWKLVLPRVAKPKWMKWRRLSIDAVKEIELYDLESDIGETTNVASMYPEVVDRLLRQVESARSELGDCDRIGSAARFYDSAPKRPGILEYKDWAASRKGEKL</sequence>
<evidence type="ECO:0000313" key="6">
    <source>
        <dbReference type="EMBL" id="MBK1875886.1"/>
    </source>
</evidence>
<dbReference type="PROSITE" id="PS00149">
    <property type="entry name" value="SULFATASE_2"/>
    <property type="match status" value="1"/>
</dbReference>
<keyword evidence="2" id="KW-0479">Metal-binding</keyword>
<keyword evidence="7" id="KW-1185">Reference proteome</keyword>
<comment type="caution">
    <text evidence="6">The sequence shown here is derived from an EMBL/GenBank/DDBJ whole genome shotgun (WGS) entry which is preliminary data.</text>
</comment>